<dbReference type="OrthoDB" id="392571at2759"/>
<dbReference type="GO" id="GO:0000472">
    <property type="term" value="P:endonucleolytic cleavage to generate mature 5'-end of SSU-rRNA from (SSU-rRNA, 5.8S rRNA, LSU-rRNA)"/>
    <property type="evidence" value="ECO:0007669"/>
    <property type="project" value="EnsemblFungi"/>
</dbReference>
<organism evidence="8 9">
    <name type="scientific">Babjeviella inositovora NRRL Y-12698</name>
    <dbReference type="NCBI Taxonomy" id="984486"/>
    <lineage>
        <taxon>Eukaryota</taxon>
        <taxon>Fungi</taxon>
        <taxon>Dikarya</taxon>
        <taxon>Ascomycota</taxon>
        <taxon>Saccharomycotina</taxon>
        <taxon>Pichiomycetes</taxon>
        <taxon>Serinales incertae sedis</taxon>
        <taxon>Babjeviella</taxon>
    </lineage>
</organism>
<comment type="similarity">
    <text evidence="2">Belongs to the NOP9 family.</text>
</comment>
<evidence type="ECO:0000256" key="7">
    <source>
        <dbReference type="SAM" id="MobiDB-lite"/>
    </source>
</evidence>
<sequence>MAKESKTRGRRAAKAEKKETGDFAPPVETTEEAKAVLNETPTTFFGLVDSQELDYFKQAESTLNVNAFSNEEERQGFIRSVLEESKGKELKLMTNQICSKLVERLLLSCTDAQVKRFYRALQGHFVALANHKYSSHCLETLLVRAAALVEKEILNPDLQFELDDEEEEAQPFVSMENLFLMMAEEFKPQLPAMVTNQYASHVLRLIILILAGKELPSSTVSNSTLRSKRSKIARKMIEIMDNEDFAKHYQTPSSFKDEMMTWFTSIIQNHTPKSMRELSVHKVASPVLQLIIQVEGMVDKQRSFWHLCFLDTSHVEKDTSEGAYVEYLLSDAVGSHFLQNIITHGGKVKNMDRLYKLYMSDRVLRLCNRNTTGCFVIMALMKKLKPSNLDQILDELIPHIAEFLVPAEADRAANLEMVKAIIDTSTERKNYKKEEIVESMLSIYTSKPAEFTENILQLTGSTLGNTRDDWPTAEERRRSLFLQKLCAYDTKLMALTLDGILELRAQRIVQMCKHGVFSHVLEVLLEAPVELDVIKRRKLMNLFTGEIAELACNSYGSHIVDKLWVFTVKLNLYKDRVAGELYAQKEMVKESTYGRLVWKNWSMELFTRKRGDWKALVKQQELEMFPPVAAPAPQEEKKPKINFNREPVLSGKRAREYDEYTQQQSNKIRSRGRR</sequence>
<comment type="subcellular location">
    <subcellularLocation>
        <location evidence="1">Nucleus</location>
        <location evidence="1">Nucleolus</location>
    </subcellularLocation>
</comment>
<dbReference type="InterPro" id="IPR040000">
    <property type="entry name" value="NOP9"/>
</dbReference>
<dbReference type="PANTHER" id="PTHR13102">
    <property type="entry name" value="NUCLEOLAR PROTEIN 9"/>
    <property type="match status" value="1"/>
</dbReference>
<protein>
    <recommendedName>
        <fullName evidence="3">Nucleolar protein 9</fullName>
    </recommendedName>
    <alternativeName>
        <fullName evidence="5 6">Pumilio domain-containing protein NOP9</fullName>
    </alternativeName>
</protein>
<dbReference type="GO" id="GO:0030686">
    <property type="term" value="C:90S preribosome"/>
    <property type="evidence" value="ECO:0007669"/>
    <property type="project" value="EnsemblFungi"/>
</dbReference>
<evidence type="ECO:0000256" key="3">
    <source>
        <dbReference type="ARBA" id="ARBA00016427"/>
    </source>
</evidence>
<dbReference type="InterPro" id="IPR011989">
    <property type="entry name" value="ARM-like"/>
</dbReference>
<dbReference type="Gene3D" id="1.25.10.10">
    <property type="entry name" value="Leucine-rich Repeat Variant"/>
    <property type="match status" value="3"/>
</dbReference>
<proteinExistence type="inferred from homology"/>
<reference evidence="9" key="1">
    <citation type="submission" date="2016-05" db="EMBL/GenBank/DDBJ databases">
        <title>Comparative genomics of biotechnologically important yeasts.</title>
        <authorList>
            <consortium name="DOE Joint Genome Institute"/>
            <person name="Riley R."/>
            <person name="Haridas S."/>
            <person name="Wolfe K.H."/>
            <person name="Lopes M.R."/>
            <person name="Hittinger C.T."/>
            <person name="Goker M."/>
            <person name="Salamov A."/>
            <person name="Wisecaver J."/>
            <person name="Long T.M."/>
            <person name="Aerts A.L."/>
            <person name="Barry K."/>
            <person name="Choi C."/>
            <person name="Clum A."/>
            <person name="Coughlan A.Y."/>
            <person name="Deshpande S."/>
            <person name="Douglass A.P."/>
            <person name="Hanson S.J."/>
            <person name="Klenk H.-P."/>
            <person name="Labutti K."/>
            <person name="Lapidus A."/>
            <person name="Lindquist E."/>
            <person name="Lipzen A."/>
            <person name="Meier-Kolthoff J.P."/>
            <person name="Ohm R.A."/>
            <person name="Otillar R.P."/>
            <person name="Pangilinan J."/>
            <person name="Peng Y."/>
            <person name="Rokas A."/>
            <person name="Rosa C.A."/>
            <person name="Scheuner C."/>
            <person name="Sibirny A.A."/>
            <person name="Slot J.C."/>
            <person name="Stielow J.B."/>
            <person name="Sun H."/>
            <person name="Kurtzman C.P."/>
            <person name="Blackwell M."/>
            <person name="Grigoriev I.V."/>
            <person name="Jeffries T.W."/>
        </authorList>
    </citation>
    <scope>NUCLEOTIDE SEQUENCE [LARGE SCALE GENOMIC DNA]</scope>
    <source>
        <strain evidence="9">NRRL Y-12698</strain>
    </source>
</reference>
<feature type="region of interest" description="Disordered" evidence="7">
    <location>
        <begin position="1"/>
        <end position="29"/>
    </location>
</feature>
<dbReference type="SMART" id="SM00025">
    <property type="entry name" value="Pumilio"/>
    <property type="match status" value="8"/>
</dbReference>
<evidence type="ECO:0000313" key="9">
    <source>
        <dbReference type="Proteomes" id="UP000094336"/>
    </source>
</evidence>
<dbReference type="PANTHER" id="PTHR13102:SF0">
    <property type="entry name" value="NUCLEOLAR PROTEIN 9"/>
    <property type="match status" value="1"/>
</dbReference>
<dbReference type="SUPFAM" id="SSF48371">
    <property type="entry name" value="ARM repeat"/>
    <property type="match status" value="1"/>
</dbReference>
<name>A0A1E3QT81_9ASCO</name>
<dbReference type="AlphaFoldDB" id="A0A1E3QT81"/>
<dbReference type="GeneID" id="30148612"/>
<dbReference type="GO" id="GO:0032040">
    <property type="term" value="C:small-subunit processome"/>
    <property type="evidence" value="ECO:0007669"/>
    <property type="project" value="EnsemblFungi"/>
</dbReference>
<dbReference type="GO" id="GO:0000480">
    <property type="term" value="P:endonucleolytic cleavage in 5'-ETS of tricistronic rRNA transcript (SSU-rRNA, 5.8S rRNA, LSU-rRNA)"/>
    <property type="evidence" value="ECO:0007669"/>
    <property type="project" value="EnsemblFungi"/>
</dbReference>
<dbReference type="GO" id="GO:0000056">
    <property type="term" value="P:ribosomal small subunit export from nucleus"/>
    <property type="evidence" value="ECO:0007669"/>
    <property type="project" value="EnsemblFungi"/>
</dbReference>
<dbReference type="GO" id="GO:0003723">
    <property type="term" value="F:RNA binding"/>
    <property type="evidence" value="ECO:0007669"/>
    <property type="project" value="EnsemblFungi"/>
</dbReference>
<evidence type="ECO:0000256" key="6">
    <source>
        <dbReference type="ARBA" id="ARBA00031929"/>
    </source>
</evidence>
<accession>A0A1E3QT81</accession>
<evidence type="ECO:0000256" key="4">
    <source>
        <dbReference type="ARBA" id="ARBA00022737"/>
    </source>
</evidence>
<dbReference type="EMBL" id="KV454428">
    <property type="protein sequence ID" value="ODQ80915.1"/>
    <property type="molecule type" value="Genomic_DNA"/>
</dbReference>
<dbReference type="Proteomes" id="UP000094336">
    <property type="component" value="Unassembled WGS sequence"/>
</dbReference>
<evidence type="ECO:0000256" key="2">
    <source>
        <dbReference type="ARBA" id="ARBA00005301"/>
    </source>
</evidence>
<feature type="compositionally biased region" description="Basic and acidic residues" evidence="7">
    <location>
        <begin position="1"/>
        <end position="21"/>
    </location>
</feature>
<feature type="region of interest" description="Disordered" evidence="7">
    <location>
        <begin position="627"/>
        <end position="674"/>
    </location>
</feature>
<evidence type="ECO:0000313" key="8">
    <source>
        <dbReference type="EMBL" id="ODQ80915.1"/>
    </source>
</evidence>
<dbReference type="STRING" id="984486.A0A1E3QT81"/>
<dbReference type="InterPro" id="IPR016024">
    <property type="entry name" value="ARM-type_fold"/>
</dbReference>
<dbReference type="GO" id="GO:0000447">
    <property type="term" value="P:endonucleolytic cleavage in ITS1 to separate SSU-rRNA from 5.8S rRNA and LSU-rRNA from tricistronic rRNA transcript (SSU-rRNA, 5.8S rRNA, LSU-rRNA)"/>
    <property type="evidence" value="ECO:0007669"/>
    <property type="project" value="EnsemblFungi"/>
</dbReference>
<dbReference type="InterPro" id="IPR001313">
    <property type="entry name" value="Pumilio_RNA-bd_rpt"/>
</dbReference>
<dbReference type="RefSeq" id="XP_018986243.1">
    <property type="nucleotide sequence ID" value="XM_019130759.1"/>
</dbReference>
<dbReference type="GO" id="GO:0030688">
    <property type="term" value="C:preribosome, small subunit precursor"/>
    <property type="evidence" value="ECO:0007669"/>
    <property type="project" value="EnsemblFungi"/>
</dbReference>
<gene>
    <name evidence="8" type="ORF">BABINDRAFT_170677</name>
</gene>
<evidence type="ECO:0000256" key="5">
    <source>
        <dbReference type="ARBA" id="ARBA00030932"/>
    </source>
</evidence>
<keyword evidence="4" id="KW-0677">Repeat</keyword>
<keyword evidence="9" id="KW-1185">Reference proteome</keyword>
<dbReference type="Pfam" id="PF22493">
    <property type="entry name" value="PUF_NOP9"/>
    <property type="match status" value="1"/>
</dbReference>
<evidence type="ECO:0000256" key="1">
    <source>
        <dbReference type="ARBA" id="ARBA00004604"/>
    </source>
</evidence>